<gene>
    <name evidence="1" type="ORF">Taro_031676</name>
</gene>
<dbReference type="Proteomes" id="UP000652761">
    <property type="component" value="Unassembled WGS sequence"/>
</dbReference>
<keyword evidence="2" id="KW-1185">Reference proteome</keyword>
<reference evidence="1" key="1">
    <citation type="submission" date="2017-07" db="EMBL/GenBank/DDBJ databases">
        <title>Taro Niue Genome Assembly and Annotation.</title>
        <authorList>
            <person name="Atibalentja N."/>
            <person name="Keating K."/>
            <person name="Fields C.J."/>
        </authorList>
    </citation>
    <scope>NUCLEOTIDE SEQUENCE</scope>
    <source>
        <strain evidence="1">Niue_2</strain>
        <tissue evidence="1">Leaf</tissue>
    </source>
</reference>
<dbReference type="AlphaFoldDB" id="A0A843W745"/>
<proteinExistence type="predicted"/>
<protein>
    <submittedName>
        <fullName evidence="1">Uncharacterized protein</fullName>
    </submittedName>
</protein>
<dbReference type="EMBL" id="NMUH01002274">
    <property type="protein sequence ID" value="MQL98959.1"/>
    <property type="molecule type" value="Genomic_DNA"/>
</dbReference>
<name>A0A843W745_COLES</name>
<sequence length="98" mass="11038">MGHFCHFLAFSDIPAVFWLYGTFLSFGDISRELSSSLASSHTQESARHFIEVTWVLLHRVGQEARTVRLSLPFSAPQGCIRSFSGSRDSNGGYFLIYM</sequence>
<comment type="caution">
    <text evidence="1">The sequence shown here is derived from an EMBL/GenBank/DDBJ whole genome shotgun (WGS) entry which is preliminary data.</text>
</comment>
<accession>A0A843W745</accession>
<evidence type="ECO:0000313" key="2">
    <source>
        <dbReference type="Proteomes" id="UP000652761"/>
    </source>
</evidence>
<organism evidence="1 2">
    <name type="scientific">Colocasia esculenta</name>
    <name type="common">Wild taro</name>
    <name type="synonym">Arum esculentum</name>
    <dbReference type="NCBI Taxonomy" id="4460"/>
    <lineage>
        <taxon>Eukaryota</taxon>
        <taxon>Viridiplantae</taxon>
        <taxon>Streptophyta</taxon>
        <taxon>Embryophyta</taxon>
        <taxon>Tracheophyta</taxon>
        <taxon>Spermatophyta</taxon>
        <taxon>Magnoliopsida</taxon>
        <taxon>Liliopsida</taxon>
        <taxon>Araceae</taxon>
        <taxon>Aroideae</taxon>
        <taxon>Colocasieae</taxon>
        <taxon>Colocasia</taxon>
    </lineage>
</organism>
<evidence type="ECO:0000313" key="1">
    <source>
        <dbReference type="EMBL" id="MQL98959.1"/>
    </source>
</evidence>